<reference evidence="7" key="3">
    <citation type="submission" date="2025-09" db="UniProtKB">
        <authorList>
            <consortium name="Ensembl"/>
        </authorList>
    </citation>
    <scope>IDENTIFICATION</scope>
</reference>
<keyword evidence="2" id="KW-0597">Phosphoprotein</keyword>
<proteinExistence type="inferred from homology"/>
<name>A0AAY4BI34_9TELE</name>
<feature type="domain" description="Ubiquitin-like protease family profile" evidence="6">
    <location>
        <begin position="28"/>
        <end position="240"/>
    </location>
</feature>
<evidence type="ECO:0000256" key="1">
    <source>
        <dbReference type="ARBA" id="ARBA00005234"/>
    </source>
</evidence>
<dbReference type="Gene3D" id="3.40.395.10">
    <property type="entry name" value="Adenoviral Proteinase, Chain A"/>
    <property type="match status" value="1"/>
</dbReference>
<dbReference type="InterPro" id="IPR003653">
    <property type="entry name" value="Peptidase_C48_C"/>
</dbReference>
<evidence type="ECO:0000256" key="5">
    <source>
        <dbReference type="ARBA" id="ARBA00022801"/>
    </source>
</evidence>
<comment type="similarity">
    <text evidence="1">Belongs to the peptidase C48 family.</text>
</comment>
<dbReference type="InterPro" id="IPR051947">
    <property type="entry name" value="Sentrin-specific_protease"/>
</dbReference>
<dbReference type="FunFam" id="1.10.418.20:FF:000001">
    <property type="entry name" value="sentrin-specific protease 6 isoform X1"/>
    <property type="match status" value="1"/>
</dbReference>
<dbReference type="FunFam" id="1.10.418.20:FF:000004">
    <property type="entry name" value="sentrin-specific protease 7 isoform X1"/>
    <property type="match status" value="1"/>
</dbReference>
<evidence type="ECO:0000313" key="7">
    <source>
        <dbReference type="Ensembl" id="ENSDCDP00010020590.1"/>
    </source>
</evidence>
<reference evidence="7" key="2">
    <citation type="submission" date="2025-08" db="UniProtKB">
        <authorList>
            <consortium name="Ensembl"/>
        </authorList>
    </citation>
    <scope>IDENTIFICATION</scope>
</reference>
<dbReference type="PROSITE" id="PS50600">
    <property type="entry name" value="ULP_PROTEASE"/>
    <property type="match status" value="1"/>
</dbReference>
<dbReference type="Ensembl" id="ENSDCDT00010021939.1">
    <property type="protein sequence ID" value="ENSDCDP00010020590.1"/>
    <property type="gene ID" value="ENSDCDG00010009429.1"/>
</dbReference>
<gene>
    <name evidence="7" type="primary">senp7b</name>
</gene>
<dbReference type="GO" id="GO:0005634">
    <property type="term" value="C:nucleus"/>
    <property type="evidence" value="ECO:0007669"/>
    <property type="project" value="TreeGrafter"/>
</dbReference>
<dbReference type="AlphaFoldDB" id="A0AAY4BI34"/>
<accession>A0AAY4BI34</accession>
<dbReference type="Proteomes" id="UP000694580">
    <property type="component" value="Chromosome 5"/>
</dbReference>
<dbReference type="GO" id="GO:0070139">
    <property type="term" value="F:SUMO-specific endopeptidase activity"/>
    <property type="evidence" value="ECO:0007669"/>
    <property type="project" value="TreeGrafter"/>
</dbReference>
<keyword evidence="3" id="KW-0645">Protease</keyword>
<dbReference type="GeneTree" id="ENSGT00940000157308"/>
<dbReference type="PANTHER" id="PTHR46896:SF2">
    <property type="entry name" value="SENTRIN-SPECIFIC PROTEASE 7"/>
    <property type="match status" value="1"/>
</dbReference>
<evidence type="ECO:0000259" key="6">
    <source>
        <dbReference type="PROSITE" id="PS50600"/>
    </source>
</evidence>
<evidence type="ECO:0000256" key="2">
    <source>
        <dbReference type="ARBA" id="ARBA00022553"/>
    </source>
</evidence>
<organism evidence="7 8">
    <name type="scientific">Denticeps clupeoides</name>
    <name type="common">denticle herring</name>
    <dbReference type="NCBI Taxonomy" id="299321"/>
    <lineage>
        <taxon>Eukaryota</taxon>
        <taxon>Metazoa</taxon>
        <taxon>Chordata</taxon>
        <taxon>Craniata</taxon>
        <taxon>Vertebrata</taxon>
        <taxon>Euteleostomi</taxon>
        <taxon>Actinopterygii</taxon>
        <taxon>Neopterygii</taxon>
        <taxon>Teleostei</taxon>
        <taxon>Clupei</taxon>
        <taxon>Clupeiformes</taxon>
        <taxon>Denticipitoidei</taxon>
        <taxon>Denticipitidae</taxon>
        <taxon>Denticeps</taxon>
    </lineage>
</organism>
<evidence type="ECO:0000313" key="8">
    <source>
        <dbReference type="Proteomes" id="UP000694580"/>
    </source>
</evidence>
<keyword evidence="4" id="KW-0833">Ubl conjugation pathway</keyword>
<keyword evidence="8" id="KW-1185">Reference proteome</keyword>
<dbReference type="InterPro" id="IPR038765">
    <property type="entry name" value="Papain-like_cys_pep_sf"/>
</dbReference>
<keyword evidence="5" id="KW-0378">Hydrolase</keyword>
<dbReference type="PANTHER" id="PTHR46896">
    <property type="entry name" value="SENTRIN-SPECIFIC PROTEASE"/>
    <property type="match status" value="1"/>
</dbReference>
<sequence>SSNTFFPFSSPVLTKLIQYPPPPSKGGITVTTEDLECLKRGEFLNDVIIDFYLKFLLQEKASQEMKDRSHIFSSFFYKQLTRKDTSNEGAHQLRGDEVQNWSSEVHLSHHCRAHWYLVVICFPGLETPQHVEWRGPALEGEVSVTFYVVWASLLPIFHVFIWINPSVCRPCILLLDSLKLSLHERIYQLLRDYLQVEWELRKGTPRHFTADNMKGSHCKVPQQDNSSDCGLYLLQYVESFLQNPVVHFELPVRLEHWFPRQEVKRKREEIRELVLHLYRREGGRQAEEPP</sequence>
<evidence type="ECO:0000256" key="4">
    <source>
        <dbReference type="ARBA" id="ARBA00022786"/>
    </source>
</evidence>
<dbReference type="GO" id="GO:0005737">
    <property type="term" value="C:cytoplasm"/>
    <property type="evidence" value="ECO:0007669"/>
    <property type="project" value="TreeGrafter"/>
</dbReference>
<dbReference type="GO" id="GO:0006508">
    <property type="term" value="P:proteolysis"/>
    <property type="evidence" value="ECO:0007669"/>
    <property type="project" value="UniProtKB-KW"/>
</dbReference>
<dbReference type="GO" id="GO:0016926">
    <property type="term" value="P:protein desumoylation"/>
    <property type="evidence" value="ECO:0007669"/>
    <property type="project" value="TreeGrafter"/>
</dbReference>
<dbReference type="SUPFAM" id="SSF54001">
    <property type="entry name" value="Cysteine proteinases"/>
    <property type="match status" value="1"/>
</dbReference>
<reference evidence="7 8" key="1">
    <citation type="submission" date="2020-06" db="EMBL/GenBank/DDBJ databases">
        <authorList>
            <consortium name="Wellcome Sanger Institute Data Sharing"/>
        </authorList>
    </citation>
    <scope>NUCLEOTIDE SEQUENCE [LARGE SCALE GENOMIC DNA]</scope>
</reference>
<dbReference type="Pfam" id="PF02902">
    <property type="entry name" value="Peptidase_C48"/>
    <property type="match status" value="1"/>
</dbReference>
<protein>
    <recommendedName>
        <fullName evidence="6">Ubiquitin-like protease family profile domain-containing protein</fullName>
    </recommendedName>
</protein>
<evidence type="ECO:0000256" key="3">
    <source>
        <dbReference type="ARBA" id="ARBA00022670"/>
    </source>
</evidence>